<dbReference type="Gene3D" id="3.40.50.620">
    <property type="entry name" value="HUPs"/>
    <property type="match status" value="1"/>
</dbReference>
<dbReference type="InterPro" id="IPR014729">
    <property type="entry name" value="Rossmann-like_a/b/a_fold"/>
</dbReference>
<dbReference type="OrthoDB" id="9794782at2"/>
<gene>
    <name evidence="1" type="ORF">BEP19_10260</name>
</gene>
<dbReference type="AlphaFoldDB" id="A0A419SFU4"/>
<keyword evidence="2" id="KW-1185">Reference proteome</keyword>
<dbReference type="RefSeq" id="WP_120190111.1">
    <property type="nucleotide sequence ID" value="NZ_MCHY01000009.1"/>
</dbReference>
<accession>A0A419SFU4</accession>
<sequence>MIHARHWLEEECVKHQSMIKAGEPIYEVCKYAEKEEFDLTLIGNRERRMIDGVRIIQSSWLL</sequence>
<dbReference type="EMBL" id="MCHY01000009">
    <property type="protein sequence ID" value="RKD22635.1"/>
    <property type="molecule type" value="Genomic_DNA"/>
</dbReference>
<protein>
    <submittedName>
        <fullName evidence="1">Uncharacterized protein</fullName>
    </submittedName>
</protein>
<reference evidence="1 2" key="1">
    <citation type="submission" date="2016-08" db="EMBL/GenBank/DDBJ databases">
        <title>Novel Firmicute Genomes.</title>
        <authorList>
            <person name="Poppleton D.I."/>
            <person name="Gribaldo S."/>
        </authorList>
    </citation>
    <scope>NUCLEOTIDE SEQUENCE [LARGE SCALE GENOMIC DNA]</scope>
    <source>
        <strain evidence="1 2">RAOx-1</strain>
    </source>
</reference>
<comment type="caution">
    <text evidence="1">The sequence shown here is derived from an EMBL/GenBank/DDBJ whole genome shotgun (WGS) entry which is preliminary data.</text>
</comment>
<name>A0A419SFU4_9BACL</name>
<evidence type="ECO:0000313" key="2">
    <source>
        <dbReference type="Proteomes" id="UP000284219"/>
    </source>
</evidence>
<evidence type="ECO:0000313" key="1">
    <source>
        <dbReference type="EMBL" id="RKD22635.1"/>
    </source>
</evidence>
<proteinExistence type="predicted"/>
<dbReference type="Proteomes" id="UP000284219">
    <property type="component" value="Unassembled WGS sequence"/>
</dbReference>
<organism evidence="1 2">
    <name type="scientific">Ammoniphilus oxalaticus</name>
    <dbReference type="NCBI Taxonomy" id="66863"/>
    <lineage>
        <taxon>Bacteria</taxon>
        <taxon>Bacillati</taxon>
        <taxon>Bacillota</taxon>
        <taxon>Bacilli</taxon>
        <taxon>Bacillales</taxon>
        <taxon>Paenibacillaceae</taxon>
        <taxon>Aneurinibacillus group</taxon>
        <taxon>Ammoniphilus</taxon>
    </lineage>
</organism>